<evidence type="ECO:0000313" key="1">
    <source>
        <dbReference type="Proteomes" id="UP000038045"/>
    </source>
</evidence>
<dbReference type="WBParaSite" id="PTRK_0001036900.1">
    <property type="protein sequence ID" value="PTRK_0001036900.1"/>
    <property type="gene ID" value="PTRK_0001036900"/>
</dbReference>
<protein>
    <submittedName>
        <fullName evidence="2">F-box domain-containing protein</fullName>
    </submittedName>
</protein>
<organism evidence="1 2">
    <name type="scientific">Parastrongyloides trichosuri</name>
    <name type="common">Possum-specific nematode worm</name>
    <dbReference type="NCBI Taxonomy" id="131310"/>
    <lineage>
        <taxon>Eukaryota</taxon>
        <taxon>Metazoa</taxon>
        <taxon>Ecdysozoa</taxon>
        <taxon>Nematoda</taxon>
        <taxon>Chromadorea</taxon>
        <taxon>Rhabditida</taxon>
        <taxon>Tylenchina</taxon>
        <taxon>Panagrolaimomorpha</taxon>
        <taxon>Strongyloidoidea</taxon>
        <taxon>Strongyloididae</taxon>
        <taxon>Parastrongyloides</taxon>
    </lineage>
</organism>
<proteinExistence type="predicted"/>
<dbReference type="Proteomes" id="UP000038045">
    <property type="component" value="Unplaced"/>
</dbReference>
<keyword evidence="1" id="KW-1185">Reference proteome</keyword>
<accession>A0A0N4ZPA8</accession>
<dbReference type="AlphaFoldDB" id="A0A0N4ZPA8"/>
<reference evidence="2" key="1">
    <citation type="submission" date="2017-02" db="UniProtKB">
        <authorList>
            <consortium name="WormBaseParasite"/>
        </authorList>
    </citation>
    <scope>IDENTIFICATION</scope>
</reference>
<evidence type="ECO:0000313" key="2">
    <source>
        <dbReference type="WBParaSite" id="PTRK_0001036900.1"/>
    </source>
</evidence>
<name>A0A0N4ZPA8_PARTI</name>
<sequence length="536" mass="62781">MVNKFEDILKHPSLLKNILSYITSINDILNLSIASPIFANIIEELNYEDMDIPNDKSIVINFVTQERILINRHVVCCNKDSIEKILSSKLNHCMHLILIFPSSFSSIFIKSYLQYMGVIKTIFNSLPYIQILEFDCIKTESIHLSLFSEIENTSIKQIVCSAIEYQNEYGVEGSNWFLKFSKLESISILPTARNALTFLYYLKKGLGDRKLKYLKVPEVLWFNEMDKIQTCEMIEFSMEVFEGIKTTFSMYNEPSLHLIKNLIKKLRFTSLDIIFSDNEELECFMKYFNQCNITNLECFRIYIANPASLNFGDLFSKLFRKIGESEKLHSIMLSQVMMKDMIEDYGSDMYSLKKKFKTIYKDLIIMLPAQVKSVEFKGEGVDSEDLILLSRKLPNLERLSVGKYTVLPKNIFEYFTNIKDIKYYCNHTKFTKLPDSLEMVTCCCACDFINDDQDPSGELLCWSLGVLEKKFTKCLFKHDSETDETITYYGNSFIELHRRIFHVNTNLDWVVEKIRDEKSRTYKKENWCEYLFGTYL</sequence>